<dbReference type="Pfam" id="PF10012">
    <property type="entry name" value="DUF2255"/>
    <property type="match status" value="1"/>
</dbReference>
<sequence>MDNISNTLTKGEVTLIAQKDDFHIAPLRADGKTFGTPTWIWAVEVNGELFVRAYNGVRSSWYQSAINQGAGKIKAAGLEKAVRFKPVSGSINEKIDEAYRQKYSSSPYLSAMISERTKAATVQILAGH</sequence>
<evidence type="ECO:0000313" key="1">
    <source>
        <dbReference type="EMBL" id="MBL6448494.1"/>
    </source>
</evidence>
<reference evidence="1" key="1">
    <citation type="submission" date="2021-01" db="EMBL/GenBank/DDBJ databases">
        <title>Fulvivirga kasyanovii gen. nov., sp nov., a novel member of the phylum Bacteroidetes isolated from seawater in a mussel farm.</title>
        <authorList>
            <person name="Zhao L.-H."/>
            <person name="Wang Z.-J."/>
        </authorList>
    </citation>
    <scope>NUCLEOTIDE SEQUENCE</scope>
    <source>
        <strain evidence="1">29W222</strain>
    </source>
</reference>
<dbReference type="RefSeq" id="WP_202858031.1">
    <property type="nucleotide sequence ID" value="NZ_JAEUGD010000064.1"/>
</dbReference>
<name>A0A937FYH8_9BACT</name>
<dbReference type="PIRSF" id="PIRSF028498">
    <property type="entry name" value="UCP028498"/>
    <property type="match status" value="1"/>
</dbReference>
<proteinExistence type="predicted"/>
<dbReference type="Proteomes" id="UP000614216">
    <property type="component" value="Unassembled WGS sequence"/>
</dbReference>
<keyword evidence="2" id="KW-1185">Reference proteome</keyword>
<accession>A0A937FYH8</accession>
<comment type="caution">
    <text evidence="1">The sequence shown here is derived from an EMBL/GenBank/DDBJ whole genome shotgun (WGS) entry which is preliminary data.</text>
</comment>
<evidence type="ECO:0000313" key="2">
    <source>
        <dbReference type="Proteomes" id="UP000614216"/>
    </source>
</evidence>
<organism evidence="1 2">
    <name type="scientific">Fulvivirga marina</name>
    <dbReference type="NCBI Taxonomy" id="2494733"/>
    <lineage>
        <taxon>Bacteria</taxon>
        <taxon>Pseudomonadati</taxon>
        <taxon>Bacteroidota</taxon>
        <taxon>Cytophagia</taxon>
        <taxon>Cytophagales</taxon>
        <taxon>Fulvivirgaceae</taxon>
        <taxon>Fulvivirga</taxon>
    </lineage>
</organism>
<dbReference type="AlphaFoldDB" id="A0A937FYH8"/>
<protein>
    <submittedName>
        <fullName evidence="1">DUF2255 family protein</fullName>
    </submittedName>
</protein>
<gene>
    <name evidence="1" type="ORF">JMN32_19445</name>
</gene>
<dbReference type="EMBL" id="JAEUGD010000064">
    <property type="protein sequence ID" value="MBL6448494.1"/>
    <property type="molecule type" value="Genomic_DNA"/>
</dbReference>
<dbReference type="InterPro" id="IPR016888">
    <property type="entry name" value="UCP028498"/>
</dbReference>